<dbReference type="Proteomes" id="UP000010808">
    <property type="component" value="Chromosome"/>
</dbReference>
<dbReference type="STRING" id="1121451.DESAM_23071"/>
<evidence type="ECO:0000256" key="1">
    <source>
        <dbReference type="ARBA" id="ARBA00022553"/>
    </source>
</evidence>
<proteinExistence type="predicted"/>
<dbReference type="SUPFAM" id="SSF52172">
    <property type="entry name" value="CheY-like"/>
    <property type="match status" value="1"/>
</dbReference>
<evidence type="ECO:0000259" key="4">
    <source>
        <dbReference type="PROSITE" id="PS50801"/>
    </source>
</evidence>
<dbReference type="InterPro" id="IPR001789">
    <property type="entry name" value="Sig_transdc_resp-reg_receiver"/>
</dbReference>
<dbReference type="EMBL" id="FO203522">
    <property type="protein sequence ID" value="CCO25338.1"/>
    <property type="molecule type" value="Genomic_DNA"/>
</dbReference>
<dbReference type="InterPro" id="IPR011006">
    <property type="entry name" value="CheY-like_superfamily"/>
</dbReference>
<dbReference type="RefSeq" id="WP_015337935.1">
    <property type="nucleotide sequence ID" value="NC_020055.1"/>
</dbReference>
<dbReference type="PANTHER" id="PTHR44591:SF3">
    <property type="entry name" value="RESPONSE REGULATORY DOMAIN-CONTAINING PROTEIN"/>
    <property type="match status" value="1"/>
</dbReference>
<dbReference type="SMART" id="SM00448">
    <property type="entry name" value="REC"/>
    <property type="match status" value="1"/>
</dbReference>
<dbReference type="PATRIC" id="fig|1121451.3.peg.3274"/>
<evidence type="ECO:0000313" key="5">
    <source>
        <dbReference type="EMBL" id="CCO25338.1"/>
    </source>
</evidence>
<feature type="domain" description="STAS" evidence="4">
    <location>
        <begin position="128"/>
        <end position="237"/>
    </location>
</feature>
<dbReference type="AlphaFoldDB" id="L0REX9"/>
<name>L0REX9_9BACT</name>
<dbReference type="PROSITE" id="PS50110">
    <property type="entry name" value="RESPONSE_REGULATORY"/>
    <property type="match status" value="1"/>
</dbReference>
<dbReference type="GO" id="GO:0000160">
    <property type="term" value="P:phosphorelay signal transduction system"/>
    <property type="evidence" value="ECO:0007669"/>
    <property type="project" value="InterPro"/>
</dbReference>
<feature type="modified residue" description="4-aspartylphosphate" evidence="2">
    <location>
        <position position="52"/>
    </location>
</feature>
<dbReference type="PROSITE" id="PS50801">
    <property type="entry name" value="STAS"/>
    <property type="match status" value="1"/>
</dbReference>
<dbReference type="InterPro" id="IPR002645">
    <property type="entry name" value="STAS_dom"/>
</dbReference>
<evidence type="ECO:0000313" key="6">
    <source>
        <dbReference type="Proteomes" id="UP000010808"/>
    </source>
</evidence>
<accession>L0REX9</accession>
<dbReference type="OrthoDB" id="9800029at2"/>
<gene>
    <name evidence="5" type="ORF">DESAM_23071</name>
</gene>
<dbReference type="Gene3D" id="3.30.750.24">
    <property type="entry name" value="STAS domain"/>
    <property type="match status" value="1"/>
</dbReference>
<dbReference type="HOGENOM" id="CLU_1159617_0_0_7"/>
<dbReference type="Pfam" id="PF01740">
    <property type="entry name" value="STAS"/>
    <property type="match status" value="1"/>
</dbReference>
<dbReference type="SUPFAM" id="SSF52091">
    <property type="entry name" value="SpoIIaa-like"/>
    <property type="match status" value="1"/>
</dbReference>
<sequence length="239" mass="26365">MSRILVIDDEKATLNMFKMLLNAYGHEVLTAENGETGIELFDAERPELVMTDIKMPGMDGLEVLNKIKEMSPDAEVIVITGHGDMDLAIKALNLDATDFLNKPVKREDLEKALNLSADRRAFALKKQDEVQLSLEEDLAVIKITGNLTSKSEGLLLDIFDEAVATAKSNFLLTFQEKASINGAAVDTLYKVVEKARTKGREVLIAGLSENFRAVLDSMGISQMASIHKTEQDARENLPK</sequence>
<keyword evidence="6" id="KW-1185">Reference proteome</keyword>
<reference evidence="5 6" key="1">
    <citation type="submission" date="2012-10" db="EMBL/GenBank/DDBJ databases">
        <authorList>
            <person name="Genoscope - CEA"/>
        </authorList>
    </citation>
    <scope>NUCLEOTIDE SEQUENCE [LARGE SCALE GENOMIC DNA]</scope>
    <source>
        <strain evidence="6">AM13 / DSM 14728</strain>
    </source>
</reference>
<feature type="domain" description="Response regulatory" evidence="3">
    <location>
        <begin position="3"/>
        <end position="117"/>
    </location>
</feature>
<dbReference type="Pfam" id="PF00072">
    <property type="entry name" value="Response_reg"/>
    <property type="match status" value="1"/>
</dbReference>
<evidence type="ECO:0000259" key="3">
    <source>
        <dbReference type="PROSITE" id="PS50110"/>
    </source>
</evidence>
<protein>
    <submittedName>
        <fullName evidence="5">Anti-sigma-factor antagonist</fullName>
    </submittedName>
</protein>
<keyword evidence="1 2" id="KW-0597">Phosphoprotein</keyword>
<dbReference type="CDD" id="cd17536">
    <property type="entry name" value="REC_YesN-like"/>
    <property type="match status" value="1"/>
</dbReference>
<dbReference type="KEGG" id="dhy:DESAM_23071"/>
<dbReference type="Gene3D" id="3.40.50.2300">
    <property type="match status" value="1"/>
</dbReference>
<dbReference type="PANTHER" id="PTHR44591">
    <property type="entry name" value="STRESS RESPONSE REGULATOR PROTEIN 1"/>
    <property type="match status" value="1"/>
</dbReference>
<organism evidence="5 6">
    <name type="scientific">Maridesulfovibrio hydrothermalis AM13 = DSM 14728</name>
    <dbReference type="NCBI Taxonomy" id="1121451"/>
    <lineage>
        <taxon>Bacteria</taxon>
        <taxon>Pseudomonadati</taxon>
        <taxon>Thermodesulfobacteriota</taxon>
        <taxon>Desulfovibrionia</taxon>
        <taxon>Desulfovibrionales</taxon>
        <taxon>Desulfovibrionaceae</taxon>
        <taxon>Maridesulfovibrio</taxon>
    </lineage>
</organism>
<dbReference type="eggNOG" id="COG2204">
    <property type="taxonomic scope" value="Bacteria"/>
</dbReference>
<evidence type="ECO:0000256" key="2">
    <source>
        <dbReference type="PROSITE-ProRule" id="PRU00169"/>
    </source>
</evidence>
<dbReference type="InterPro" id="IPR050595">
    <property type="entry name" value="Bact_response_regulator"/>
</dbReference>
<dbReference type="InterPro" id="IPR036513">
    <property type="entry name" value="STAS_dom_sf"/>
</dbReference>